<evidence type="ECO:0000256" key="1">
    <source>
        <dbReference type="SAM" id="MobiDB-lite"/>
    </source>
</evidence>
<sequence>KKKGVEETKEKKEKEIFFFKMTTHQKKKKGTTLSIVINLRTSSMEIAKLSSENSSSDVQPEGVKSKKKKKKVELDFQTNQKTHTHKKKGEERRETEQHRDNDLHLVQYEDPIAKIVNNSLNAAKRLSNAQKHKRFFASRHKSMSFIDMINKEGNANESDDNAHGSDSEDENGDEEEEEEEEDNDYSTFSFLNLKKKKNKKKKAKTTRQKKEVASTHRIDDDTNNDDDDNNVEILDIKTCRGFNQSAHVVKHGDNRITVNGIQDGMRIAFVLAGGTEDTGKKMDQIGSAITIIDQFWTVA</sequence>
<organism evidence="2 3">
    <name type="scientific">Reticulomyxa filosa</name>
    <dbReference type="NCBI Taxonomy" id="46433"/>
    <lineage>
        <taxon>Eukaryota</taxon>
        <taxon>Sar</taxon>
        <taxon>Rhizaria</taxon>
        <taxon>Retaria</taxon>
        <taxon>Foraminifera</taxon>
        <taxon>Monothalamids</taxon>
        <taxon>Reticulomyxidae</taxon>
        <taxon>Reticulomyxa</taxon>
    </lineage>
</organism>
<evidence type="ECO:0000313" key="3">
    <source>
        <dbReference type="Proteomes" id="UP000023152"/>
    </source>
</evidence>
<feature type="region of interest" description="Disordered" evidence="1">
    <location>
        <begin position="48"/>
        <end position="105"/>
    </location>
</feature>
<feature type="compositionally biased region" description="Basic residues" evidence="1">
    <location>
        <begin position="193"/>
        <end position="207"/>
    </location>
</feature>
<proteinExistence type="predicted"/>
<feature type="compositionally biased region" description="Acidic residues" evidence="1">
    <location>
        <begin position="167"/>
        <end position="184"/>
    </location>
</feature>
<accession>X6NJY8</accession>
<gene>
    <name evidence="2" type="ORF">RFI_10909</name>
</gene>
<feature type="compositionally biased region" description="Polar residues" evidence="1">
    <location>
        <begin position="48"/>
        <end position="58"/>
    </location>
</feature>
<feature type="non-terminal residue" evidence="2">
    <location>
        <position position="1"/>
    </location>
</feature>
<reference evidence="2 3" key="1">
    <citation type="journal article" date="2013" name="Curr. Biol.">
        <title>The Genome of the Foraminiferan Reticulomyxa filosa.</title>
        <authorList>
            <person name="Glockner G."/>
            <person name="Hulsmann N."/>
            <person name="Schleicher M."/>
            <person name="Noegel A.A."/>
            <person name="Eichinger L."/>
            <person name="Gallinger C."/>
            <person name="Pawlowski J."/>
            <person name="Sierra R."/>
            <person name="Euteneuer U."/>
            <person name="Pillet L."/>
            <person name="Moustafa A."/>
            <person name="Platzer M."/>
            <person name="Groth M."/>
            <person name="Szafranski K."/>
            <person name="Schliwa M."/>
        </authorList>
    </citation>
    <scope>NUCLEOTIDE SEQUENCE [LARGE SCALE GENOMIC DNA]</scope>
</reference>
<evidence type="ECO:0000313" key="2">
    <source>
        <dbReference type="EMBL" id="ETO26228.1"/>
    </source>
</evidence>
<protein>
    <submittedName>
        <fullName evidence="2">Bromodomain adjacent to zinc finger domain protein</fullName>
    </submittedName>
</protein>
<feature type="compositionally biased region" description="Basic and acidic residues" evidence="1">
    <location>
        <begin position="208"/>
        <end position="220"/>
    </location>
</feature>
<dbReference type="EMBL" id="ASPP01008002">
    <property type="protein sequence ID" value="ETO26228.1"/>
    <property type="molecule type" value="Genomic_DNA"/>
</dbReference>
<dbReference type="Proteomes" id="UP000023152">
    <property type="component" value="Unassembled WGS sequence"/>
</dbReference>
<comment type="caution">
    <text evidence="2">The sequence shown here is derived from an EMBL/GenBank/DDBJ whole genome shotgun (WGS) entry which is preliminary data.</text>
</comment>
<keyword evidence="3" id="KW-1185">Reference proteome</keyword>
<feature type="region of interest" description="Disordered" evidence="1">
    <location>
        <begin position="153"/>
        <end position="228"/>
    </location>
</feature>
<feature type="compositionally biased region" description="Basic and acidic residues" evidence="1">
    <location>
        <begin position="88"/>
        <end position="103"/>
    </location>
</feature>
<name>X6NJY8_RETFI</name>
<dbReference type="AlphaFoldDB" id="X6NJY8"/>